<dbReference type="UniPathway" id="UPA00060">
    <property type="reaction ID" value="UER00139"/>
</dbReference>
<dbReference type="PIRSF" id="PIRSF000513">
    <property type="entry name" value="Thz_kinase"/>
    <property type="match status" value="1"/>
</dbReference>
<evidence type="ECO:0000256" key="4">
    <source>
        <dbReference type="ARBA" id="ARBA00022679"/>
    </source>
</evidence>
<dbReference type="EMBL" id="MIEK01000020">
    <property type="protein sequence ID" value="OEH82544.1"/>
    <property type="molecule type" value="Genomic_DNA"/>
</dbReference>
<reference evidence="12 13" key="1">
    <citation type="submission" date="2016-09" db="EMBL/GenBank/DDBJ databases">
        <authorList>
            <person name="Capua I."/>
            <person name="De Benedictis P."/>
            <person name="Joannis T."/>
            <person name="Lombin L.H."/>
            <person name="Cattoli G."/>
        </authorList>
    </citation>
    <scope>NUCLEOTIDE SEQUENCE [LARGE SCALE GENOMIC DNA]</scope>
    <source>
        <strain evidence="12 13">LMG 25899</strain>
    </source>
</reference>
<keyword evidence="5 11" id="KW-0479">Metal-binding</keyword>
<evidence type="ECO:0000256" key="6">
    <source>
        <dbReference type="ARBA" id="ARBA00022741"/>
    </source>
</evidence>
<comment type="pathway">
    <text evidence="3 11">Cofactor biosynthesis; thiamine diphosphate biosynthesis; 4-methyl-5-(2-phosphoethyl)-thiazole from 5-(2-hydroxyethyl)-4-methylthiazole: step 1/1.</text>
</comment>
<dbReference type="Gene3D" id="3.40.1190.20">
    <property type="match status" value="1"/>
</dbReference>
<dbReference type="InterPro" id="IPR029056">
    <property type="entry name" value="Ribokinase-like"/>
</dbReference>
<dbReference type="GO" id="GO:0004417">
    <property type="term" value="F:hydroxyethylthiazole kinase activity"/>
    <property type="evidence" value="ECO:0007669"/>
    <property type="project" value="UniProtKB-UniRule"/>
</dbReference>
<dbReference type="NCBIfam" id="NF006830">
    <property type="entry name" value="PRK09355.1"/>
    <property type="match status" value="1"/>
</dbReference>
<dbReference type="NCBIfam" id="TIGR00694">
    <property type="entry name" value="thiM"/>
    <property type="match status" value="1"/>
</dbReference>
<evidence type="ECO:0000313" key="12">
    <source>
        <dbReference type="EMBL" id="OEH82544.1"/>
    </source>
</evidence>
<dbReference type="SUPFAM" id="SSF53613">
    <property type="entry name" value="Ribokinase-like"/>
    <property type="match status" value="1"/>
</dbReference>
<evidence type="ECO:0000313" key="13">
    <source>
        <dbReference type="Proteomes" id="UP000095256"/>
    </source>
</evidence>
<keyword evidence="4 11" id="KW-0808">Transferase</keyword>
<evidence type="ECO:0000256" key="10">
    <source>
        <dbReference type="ARBA" id="ARBA00022977"/>
    </source>
</evidence>
<dbReference type="GO" id="GO:0005524">
    <property type="term" value="F:ATP binding"/>
    <property type="evidence" value="ECO:0007669"/>
    <property type="project" value="UniProtKB-UniRule"/>
</dbReference>
<feature type="binding site" evidence="11">
    <location>
        <position position="127"/>
    </location>
    <ligand>
        <name>ATP</name>
        <dbReference type="ChEBI" id="CHEBI:30616"/>
    </ligand>
</feature>
<gene>
    <name evidence="11" type="primary">thiM</name>
    <name evidence="12" type="ORF">BCR26_12885</name>
</gene>
<dbReference type="GO" id="GO:0000287">
    <property type="term" value="F:magnesium ion binding"/>
    <property type="evidence" value="ECO:0007669"/>
    <property type="project" value="UniProtKB-UniRule"/>
</dbReference>
<evidence type="ECO:0000256" key="11">
    <source>
        <dbReference type="HAMAP-Rule" id="MF_00228"/>
    </source>
</evidence>
<comment type="catalytic activity">
    <reaction evidence="1 11">
        <text>5-(2-hydroxyethyl)-4-methylthiazole + ATP = 4-methyl-5-(2-phosphooxyethyl)-thiazole + ADP + H(+)</text>
        <dbReference type="Rhea" id="RHEA:24212"/>
        <dbReference type="ChEBI" id="CHEBI:15378"/>
        <dbReference type="ChEBI" id="CHEBI:17957"/>
        <dbReference type="ChEBI" id="CHEBI:30616"/>
        <dbReference type="ChEBI" id="CHEBI:58296"/>
        <dbReference type="ChEBI" id="CHEBI:456216"/>
        <dbReference type="EC" id="2.7.1.50"/>
    </reaction>
</comment>
<keyword evidence="13" id="KW-1185">Reference proteome</keyword>
<accession>A0A1E5KXE9</accession>
<name>A0A1E5KXE9_9ENTE</name>
<dbReference type="OrthoDB" id="9778146at2"/>
<protein>
    <recommendedName>
        <fullName evidence="11">Hydroxyethylthiazole kinase</fullName>
        <ecNumber evidence="11">2.7.1.50</ecNumber>
    </recommendedName>
    <alternativeName>
        <fullName evidence="11">4-methyl-5-beta-hydroxyethylthiazole kinase</fullName>
        <shortName evidence="11">TH kinase</shortName>
        <shortName evidence="11">Thz kinase</shortName>
    </alternativeName>
</protein>
<organism evidence="12 13">
    <name type="scientific">Enterococcus rivorum</name>
    <dbReference type="NCBI Taxonomy" id="762845"/>
    <lineage>
        <taxon>Bacteria</taxon>
        <taxon>Bacillati</taxon>
        <taxon>Bacillota</taxon>
        <taxon>Bacilli</taxon>
        <taxon>Lactobacillales</taxon>
        <taxon>Enterococcaceae</taxon>
        <taxon>Enterococcus</taxon>
    </lineage>
</organism>
<keyword evidence="7 11" id="KW-0418">Kinase</keyword>
<comment type="similarity">
    <text evidence="11">Belongs to the Thz kinase family.</text>
</comment>
<feature type="binding site" evidence="11">
    <location>
        <position position="200"/>
    </location>
    <ligand>
        <name>substrate</name>
    </ligand>
</feature>
<sequence length="277" mass="29693">MKEAREKNDNIPFSFIEEVKRKNPLVHNITNIVVANDSANGLLAVGASPFMSSTIEELEEVVAIADVVVLNMGTLNDEQLDAMLIAGTKANQLNKPVVLDPVGAGATTYRKKAVLRLLEQVHPTLIRGNAGEIAALADEKWHAKGVDAGTGSGNVRLMAEKLATQQQTFVSVSGEIDTITDGTTSYYIKNGTSYFTKMTGAGCLNSCICGAFLAVDEKRSLESIVVGSTMYALAGELVANELSSLAVGSFRTLLLDKLSKLTSIEVLRKAMIEKERN</sequence>
<dbReference type="InterPro" id="IPR000417">
    <property type="entry name" value="Hyethyz_kinase"/>
</dbReference>
<evidence type="ECO:0000256" key="5">
    <source>
        <dbReference type="ARBA" id="ARBA00022723"/>
    </source>
</evidence>
<evidence type="ECO:0000256" key="7">
    <source>
        <dbReference type="ARBA" id="ARBA00022777"/>
    </source>
</evidence>
<dbReference type="Pfam" id="PF02110">
    <property type="entry name" value="HK"/>
    <property type="match status" value="1"/>
</dbReference>
<evidence type="ECO:0000256" key="8">
    <source>
        <dbReference type="ARBA" id="ARBA00022840"/>
    </source>
</evidence>
<keyword evidence="9 11" id="KW-0460">Magnesium</keyword>
<evidence type="ECO:0000256" key="1">
    <source>
        <dbReference type="ARBA" id="ARBA00001771"/>
    </source>
</evidence>
<dbReference type="HAMAP" id="MF_00228">
    <property type="entry name" value="Thz_kinase"/>
    <property type="match status" value="1"/>
</dbReference>
<evidence type="ECO:0000256" key="3">
    <source>
        <dbReference type="ARBA" id="ARBA00004868"/>
    </source>
</evidence>
<dbReference type="Proteomes" id="UP000095256">
    <property type="component" value="Unassembled WGS sequence"/>
</dbReference>
<evidence type="ECO:0000256" key="2">
    <source>
        <dbReference type="ARBA" id="ARBA00001946"/>
    </source>
</evidence>
<dbReference type="GO" id="GO:0009228">
    <property type="term" value="P:thiamine biosynthetic process"/>
    <property type="evidence" value="ECO:0007669"/>
    <property type="project" value="UniProtKB-KW"/>
</dbReference>
<dbReference type="GO" id="GO:0009229">
    <property type="term" value="P:thiamine diphosphate biosynthetic process"/>
    <property type="evidence" value="ECO:0007669"/>
    <property type="project" value="UniProtKB-UniRule"/>
</dbReference>
<dbReference type="PRINTS" id="PR01099">
    <property type="entry name" value="HYETHTZKNASE"/>
</dbReference>
<keyword evidence="6 11" id="KW-0547">Nucleotide-binding</keyword>
<dbReference type="AlphaFoldDB" id="A0A1E5KXE9"/>
<feature type="binding site" evidence="11">
    <location>
        <position position="173"/>
    </location>
    <ligand>
        <name>ATP</name>
        <dbReference type="ChEBI" id="CHEBI:30616"/>
    </ligand>
</feature>
<feature type="binding site" evidence="11">
    <location>
        <position position="51"/>
    </location>
    <ligand>
        <name>substrate</name>
    </ligand>
</feature>
<dbReference type="RefSeq" id="WP_069698460.1">
    <property type="nucleotide sequence ID" value="NZ_JAGGMA010000029.1"/>
</dbReference>
<comment type="cofactor">
    <cofactor evidence="2 11">
        <name>Mg(2+)</name>
        <dbReference type="ChEBI" id="CHEBI:18420"/>
    </cofactor>
</comment>
<comment type="function">
    <text evidence="11">Catalyzes the phosphorylation of the hydroxyl group of 4-methyl-5-beta-hydroxyethylthiazole (THZ).</text>
</comment>
<evidence type="ECO:0000256" key="9">
    <source>
        <dbReference type="ARBA" id="ARBA00022842"/>
    </source>
</evidence>
<dbReference type="STRING" id="762845.BCR26_12885"/>
<comment type="caution">
    <text evidence="12">The sequence shown here is derived from an EMBL/GenBank/DDBJ whole genome shotgun (WGS) entry which is preliminary data.</text>
</comment>
<dbReference type="CDD" id="cd01170">
    <property type="entry name" value="THZ_kinase"/>
    <property type="match status" value="1"/>
</dbReference>
<keyword evidence="10 11" id="KW-0784">Thiamine biosynthesis</keyword>
<keyword evidence="8 11" id="KW-0067">ATP-binding</keyword>
<proteinExistence type="inferred from homology"/>
<dbReference type="EC" id="2.7.1.50" evidence="11"/>